<sequence length="68" mass="6802">MHTKIATRVKQGLTALSLTAFAAAANAGAMAEAVSSGVDKPELLLIGGIVLGIAGIVLMVRSGKRVAN</sequence>
<evidence type="ECO:0000256" key="1">
    <source>
        <dbReference type="SAM" id="Phobius"/>
    </source>
</evidence>
<comment type="caution">
    <text evidence="3">The sequence shown here is derived from an EMBL/GenBank/DDBJ whole genome shotgun (WGS) entry which is preliminary data.</text>
</comment>
<keyword evidence="1" id="KW-0472">Membrane</keyword>
<accession>A0ABU8D2U1</accession>
<dbReference type="EMBL" id="JBANDL010000002">
    <property type="protein sequence ID" value="MEI2455340.1"/>
    <property type="molecule type" value="Genomic_DNA"/>
</dbReference>
<gene>
    <name evidence="3" type="ORF">V2J18_11685</name>
</gene>
<feature type="chain" id="PRO_5045884433" description="Methyltransferase" evidence="2">
    <location>
        <begin position="32"/>
        <end position="68"/>
    </location>
</feature>
<organism evidence="3 4">
    <name type="scientific">Lysobacter firmicutimachus</name>
    <dbReference type="NCBI Taxonomy" id="1792846"/>
    <lineage>
        <taxon>Bacteria</taxon>
        <taxon>Pseudomonadati</taxon>
        <taxon>Pseudomonadota</taxon>
        <taxon>Gammaproteobacteria</taxon>
        <taxon>Lysobacterales</taxon>
        <taxon>Lysobacteraceae</taxon>
        <taxon>Lysobacter</taxon>
    </lineage>
</organism>
<evidence type="ECO:0000256" key="2">
    <source>
        <dbReference type="SAM" id="SignalP"/>
    </source>
</evidence>
<feature type="signal peptide" evidence="2">
    <location>
        <begin position="1"/>
        <end position="31"/>
    </location>
</feature>
<evidence type="ECO:0000313" key="3">
    <source>
        <dbReference type="EMBL" id="MEI2455340.1"/>
    </source>
</evidence>
<feature type="transmembrane region" description="Helical" evidence="1">
    <location>
        <begin position="43"/>
        <end position="60"/>
    </location>
</feature>
<evidence type="ECO:0000313" key="4">
    <source>
        <dbReference type="Proteomes" id="UP001387215"/>
    </source>
</evidence>
<keyword evidence="4" id="KW-1185">Reference proteome</keyword>
<proteinExistence type="predicted"/>
<dbReference type="Proteomes" id="UP001387215">
    <property type="component" value="Unassembled WGS sequence"/>
</dbReference>
<evidence type="ECO:0008006" key="5">
    <source>
        <dbReference type="Google" id="ProtNLM"/>
    </source>
</evidence>
<dbReference type="RefSeq" id="WP_336131870.1">
    <property type="nucleotide sequence ID" value="NZ_JBANDL010000002.1"/>
</dbReference>
<keyword evidence="1" id="KW-1133">Transmembrane helix</keyword>
<reference evidence="3 4" key="1">
    <citation type="submission" date="2024-02" db="EMBL/GenBank/DDBJ databases">
        <title>Lysobacter Genome Sequencing and Mining.</title>
        <authorList>
            <person name="Bierman J."/>
            <person name="Walker M.C."/>
        </authorList>
    </citation>
    <scope>NUCLEOTIDE SEQUENCE [LARGE SCALE GENOMIC DNA]</scope>
    <source>
        <strain evidence="3 4">PB6250</strain>
    </source>
</reference>
<protein>
    <recommendedName>
        <fullName evidence="5">Methyltransferase</fullName>
    </recommendedName>
</protein>
<keyword evidence="1" id="KW-0812">Transmembrane</keyword>
<name>A0ABU8D2U1_9GAMM</name>
<keyword evidence="2" id="KW-0732">Signal</keyword>